<dbReference type="Proteomes" id="UP000189059">
    <property type="component" value="Unassembled WGS sequence"/>
</dbReference>
<gene>
    <name evidence="3" type="ORF">BBD40_00140</name>
</gene>
<comment type="subcellular location">
    <subcellularLocation>
        <location evidence="1">Cell membrane</location>
        <topology evidence="1">Multi-pass membrane protein</topology>
    </subcellularLocation>
</comment>
<feature type="transmembrane region" description="Helical" evidence="2">
    <location>
        <begin position="27"/>
        <end position="49"/>
    </location>
</feature>
<dbReference type="InterPro" id="IPR036259">
    <property type="entry name" value="MFS_trans_sf"/>
</dbReference>
<dbReference type="PANTHER" id="PTHR23526:SF2">
    <property type="entry name" value="MAJOR FACILITATOR SUPERFAMILY (MFS) PROFILE DOMAIN-CONTAINING PROTEIN"/>
    <property type="match status" value="1"/>
</dbReference>
<accession>A0ABX3K3W6</accession>
<dbReference type="InterPro" id="IPR052528">
    <property type="entry name" value="Sugar_transport-like"/>
</dbReference>
<dbReference type="Pfam" id="PF07690">
    <property type="entry name" value="MFS_1"/>
    <property type="match status" value="1"/>
</dbReference>
<keyword evidence="2" id="KW-0812">Transmembrane</keyword>
<keyword evidence="2" id="KW-0472">Membrane</keyword>
<comment type="caution">
    <text evidence="3">The sequence shown here is derived from an EMBL/GenBank/DDBJ whole genome shotgun (WGS) entry which is preliminary data.</text>
</comment>
<dbReference type="RefSeq" id="WP_077568894.1">
    <property type="nucleotide sequence ID" value="NZ_MRVI01000001.1"/>
</dbReference>
<feature type="transmembrane region" description="Helical" evidence="2">
    <location>
        <begin position="260"/>
        <end position="280"/>
    </location>
</feature>
<dbReference type="SUPFAM" id="SSF103473">
    <property type="entry name" value="MFS general substrate transporter"/>
    <property type="match status" value="1"/>
</dbReference>
<evidence type="ECO:0000313" key="4">
    <source>
        <dbReference type="Proteomes" id="UP000189059"/>
    </source>
</evidence>
<keyword evidence="2" id="KW-1133">Transmembrane helix</keyword>
<feature type="transmembrane region" description="Helical" evidence="2">
    <location>
        <begin position="385"/>
        <end position="403"/>
    </location>
</feature>
<feature type="transmembrane region" description="Helical" evidence="2">
    <location>
        <begin position="113"/>
        <end position="136"/>
    </location>
</feature>
<feature type="transmembrane region" description="Helical" evidence="2">
    <location>
        <begin position="292"/>
        <end position="325"/>
    </location>
</feature>
<feature type="transmembrane region" description="Helical" evidence="2">
    <location>
        <begin position="148"/>
        <end position="171"/>
    </location>
</feature>
<name>A0ABX3K3W6_9BACL</name>
<proteinExistence type="predicted"/>
<keyword evidence="4" id="KW-1185">Reference proteome</keyword>
<evidence type="ECO:0000256" key="1">
    <source>
        <dbReference type="ARBA" id="ARBA00004651"/>
    </source>
</evidence>
<feature type="transmembrane region" description="Helical" evidence="2">
    <location>
        <begin position="177"/>
        <end position="196"/>
    </location>
</feature>
<protein>
    <submittedName>
        <fullName evidence="3">MFS transporter</fullName>
    </submittedName>
</protein>
<organism evidence="3 4">
    <name type="scientific">Paenibacillus ihbetae</name>
    <dbReference type="NCBI Taxonomy" id="1870820"/>
    <lineage>
        <taxon>Bacteria</taxon>
        <taxon>Bacillati</taxon>
        <taxon>Bacillota</taxon>
        <taxon>Bacilli</taxon>
        <taxon>Bacillales</taxon>
        <taxon>Paenibacillaceae</taxon>
        <taxon>Paenibacillus</taxon>
    </lineage>
</organism>
<dbReference type="PANTHER" id="PTHR23526">
    <property type="entry name" value="INTEGRAL MEMBRANE TRANSPORT PROTEIN-RELATED"/>
    <property type="match status" value="1"/>
</dbReference>
<dbReference type="InterPro" id="IPR011701">
    <property type="entry name" value="MFS"/>
</dbReference>
<evidence type="ECO:0000313" key="3">
    <source>
        <dbReference type="EMBL" id="OOC64103.1"/>
    </source>
</evidence>
<feature type="transmembrane region" description="Helical" evidence="2">
    <location>
        <begin position="230"/>
        <end position="254"/>
    </location>
</feature>
<feature type="transmembrane region" description="Helical" evidence="2">
    <location>
        <begin position="55"/>
        <end position="75"/>
    </location>
</feature>
<feature type="transmembrane region" description="Helical" evidence="2">
    <location>
        <begin position="87"/>
        <end position="107"/>
    </location>
</feature>
<dbReference type="Gene3D" id="1.20.1250.20">
    <property type="entry name" value="MFS general substrate transporter like domains"/>
    <property type="match status" value="1"/>
</dbReference>
<evidence type="ECO:0000256" key="2">
    <source>
        <dbReference type="SAM" id="Phobius"/>
    </source>
</evidence>
<dbReference type="EMBL" id="MRVI01000001">
    <property type="protein sequence ID" value="OOC64103.1"/>
    <property type="molecule type" value="Genomic_DNA"/>
</dbReference>
<sequence length="422" mass="47096">MNRTRQQGSARPDSERRRLSREAGVTLFNHGIYQFGNALAAILVNLYLWRLTNDLWVNGMFNLITLAAAPAASVYIGKLAKLKDRLLAYRLGIGLTALFYLGILIAGERMADYYVGFALLKGISTAFYWLGHFTLINDVTDHDNRHRYLGVNLTITNLSMLAGPAAAGALVEWSGGMQGYAFVYLLAFAMFVYASVNSFRMKKRATHHKTYYLKYAFRIMRKYPAFGRSLAGWFLFGLPQGILGYIPAILLFQAVPKESFVNYMNVAFLGVTMLSGLVLARWGKAEWNDFYLAAAAIGFIAGVIPLFMGVQLWTVILFMAVFSLVKPLQNNAYTSHYYKLSGELPLKEHFKVESVVLREIFTNAGRGTGVAIYMLIPGSLTDSPIAWMLMAIALLQLLIGWLASPVFPGMRITVSGQHNRDL</sequence>
<reference evidence="3 4" key="1">
    <citation type="submission" date="2016-12" db="EMBL/GenBank/DDBJ databases">
        <title>Genome sequencing and description of Paenibacillus sp. nov. from high altitude lake in the Indian Trans- Himalayas.</title>
        <authorList>
            <person name="Kiran S."/>
            <person name="Swarnkar M.K."/>
            <person name="Rana A."/>
            <person name="Tewari R."/>
            <person name="Gulati A."/>
        </authorList>
    </citation>
    <scope>NUCLEOTIDE SEQUENCE [LARGE SCALE GENOMIC DNA]</scope>
    <source>
        <strain evidence="3 4">IHBB 9951</strain>
    </source>
</reference>